<dbReference type="PANTHER" id="PTHR43298">
    <property type="entry name" value="MULTIDRUG RESISTANCE PROTEIN NORM-RELATED"/>
    <property type="match status" value="1"/>
</dbReference>
<dbReference type="InterPro" id="IPR002528">
    <property type="entry name" value="MATE_fam"/>
</dbReference>
<keyword evidence="3" id="KW-0050">Antiport</keyword>
<keyword evidence="2" id="KW-0813">Transport</keyword>
<dbReference type="EMBL" id="JAIRBM010000011">
    <property type="protein sequence ID" value="MBZ6077729.1"/>
    <property type="molecule type" value="Genomic_DNA"/>
</dbReference>
<evidence type="ECO:0000256" key="4">
    <source>
        <dbReference type="ARBA" id="ARBA00022475"/>
    </source>
</evidence>
<evidence type="ECO:0000256" key="8">
    <source>
        <dbReference type="ARBA" id="ARBA00023136"/>
    </source>
</evidence>
<feature type="transmembrane region" description="Helical" evidence="10">
    <location>
        <begin position="141"/>
        <end position="158"/>
    </location>
</feature>
<name>A0ABS7VQD3_9HYPH</name>
<evidence type="ECO:0000256" key="1">
    <source>
        <dbReference type="ARBA" id="ARBA00004429"/>
    </source>
</evidence>
<keyword evidence="12" id="KW-1185">Reference proteome</keyword>
<keyword evidence="4" id="KW-1003">Cell membrane</keyword>
<feature type="transmembrane region" description="Helical" evidence="10">
    <location>
        <begin position="366"/>
        <end position="383"/>
    </location>
</feature>
<dbReference type="PIRSF" id="PIRSF006603">
    <property type="entry name" value="DinF"/>
    <property type="match status" value="1"/>
</dbReference>
<dbReference type="Proteomes" id="UP000704176">
    <property type="component" value="Unassembled WGS sequence"/>
</dbReference>
<evidence type="ECO:0000313" key="11">
    <source>
        <dbReference type="EMBL" id="MBZ6077729.1"/>
    </source>
</evidence>
<feature type="transmembrane region" description="Helical" evidence="10">
    <location>
        <begin position="63"/>
        <end position="83"/>
    </location>
</feature>
<feature type="transmembrane region" description="Helical" evidence="10">
    <location>
        <begin position="249"/>
        <end position="270"/>
    </location>
</feature>
<feature type="transmembrane region" description="Helical" evidence="10">
    <location>
        <begin position="324"/>
        <end position="346"/>
    </location>
</feature>
<dbReference type="PANTHER" id="PTHR43298:SF2">
    <property type="entry name" value="FMN_FAD EXPORTER YEEO-RELATED"/>
    <property type="match status" value="1"/>
</dbReference>
<protein>
    <recommendedName>
        <fullName evidence="9">Multidrug-efflux transporter</fullName>
    </recommendedName>
</protein>
<feature type="transmembrane region" description="Helical" evidence="10">
    <location>
        <begin position="198"/>
        <end position="223"/>
    </location>
</feature>
<evidence type="ECO:0000256" key="2">
    <source>
        <dbReference type="ARBA" id="ARBA00022448"/>
    </source>
</evidence>
<comment type="subcellular location">
    <subcellularLocation>
        <location evidence="1">Cell inner membrane</location>
        <topology evidence="1">Multi-pass membrane protein</topology>
    </subcellularLocation>
</comment>
<feature type="transmembrane region" description="Helical" evidence="10">
    <location>
        <begin position="282"/>
        <end position="303"/>
    </location>
</feature>
<feature type="transmembrane region" description="Helical" evidence="10">
    <location>
        <begin position="404"/>
        <end position="425"/>
    </location>
</feature>
<feature type="transmembrane region" description="Helical" evidence="10">
    <location>
        <begin position="104"/>
        <end position="121"/>
    </location>
</feature>
<dbReference type="NCBIfam" id="TIGR00797">
    <property type="entry name" value="matE"/>
    <property type="match status" value="1"/>
</dbReference>
<feature type="transmembrane region" description="Helical" evidence="10">
    <location>
        <begin position="170"/>
        <end position="192"/>
    </location>
</feature>
<keyword evidence="7" id="KW-0406">Ion transport</keyword>
<keyword evidence="6 10" id="KW-1133">Transmembrane helix</keyword>
<keyword evidence="5 10" id="KW-0812">Transmembrane</keyword>
<feature type="transmembrane region" description="Helical" evidence="10">
    <location>
        <begin position="431"/>
        <end position="450"/>
    </location>
</feature>
<evidence type="ECO:0000313" key="12">
    <source>
        <dbReference type="Proteomes" id="UP000704176"/>
    </source>
</evidence>
<dbReference type="Pfam" id="PF01554">
    <property type="entry name" value="MatE"/>
    <property type="match status" value="2"/>
</dbReference>
<organism evidence="11 12">
    <name type="scientific">Microvirga puerhi</name>
    <dbReference type="NCBI Taxonomy" id="2876078"/>
    <lineage>
        <taxon>Bacteria</taxon>
        <taxon>Pseudomonadati</taxon>
        <taxon>Pseudomonadota</taxon>
        <taxon>Alphaproteobacteria</taxon>
        <taxon>Hyphomicrobiales</taxon>
        <taxon>Methylobacteriaceae</taxon>
        <taxon>Microvirga</taxon>
    </lineage>
</organism>
<gene>
    <name evidence="11" type="ORF">K9B37_15730</name>
</gene>
<dbReference type="CDD" id="cd13131">
    <property type="entry name" value="MATE_NorM_like"/>
    <property type="match status" value="1"/>
</dbReference>
<accession>A0ABS7VQD3</accession>
<reference evidence="11 12" key="1">
    <citation type="submission" date="2021-09" db="EMBL/GenBank/DDBJ databases">
        <title>The complete genome sequence of a new microorganism.</title>
        <authorList>
            <person name="Zi Z."/>
        </authorList>
    </citation>
    <scope>NUCLEOTIDE SEQUENCE [LARGE SCALE GENOMIC DNA]</scope>
    <source>
        <strain evidence="11 12">WGZ8</strain>
    </source>
</reference>
<sequence length="473" mass="51087">MNAVDTLKFRQSAWASELRATLALSWPLVLTNLAQNALMTSDVILMGWLGPESLAAGALGTNLYFAFLIFGIGLVNATSPLIAEELGRKRHSVRDVRRTVRQGFWTSITVAIPIWLLAWNGEAMLLAMGQEPALAHAAGSYIRALQWSLLPFLFSLVLRSFLSALERPGWALVIGILAVPVNFGAAYVLMLGKFGLPAFGLVGAGLGTVISSLFMFLSLAFVVSRDRRFRRYHLFGRFWRPDWARYRTLWRIGAPIGLTVAFEVTIFNAAALFMGRIGANELAAHAIALQIASLCFMVPFGIGQAVTVRVGRAFGAQDAGGVTLAGWTAFALGVGFMIFTALLMLFKPQLLIGAFLDIADPRNAPVLQYAISFLTLAAIFQLADGAQAVGAGMLRGLQDTKVPMVFAAAGYWGIGLPLGVVLAFGTSLRGVGIWIGLATGLAVVASLMLWRWLRRDRLGLTNLSPQEVLADRS</sequence>
<evidence type="ECO:0000256" key="3">
    <source>
        <dbReference type="ARBA" id="ARBA00022449"/>
    </source>
</evidence>
<evidence type="ECO:0000256" key="7">
    <source>
        <dbReference type="ARBA" id="ARBA00023065"/>
    </source>
</evidence>
<dbReference type="InterPro" id="IPR050222">
    <property type="entry name" value="MATE_MdtK"/>
</dbReference>
<evidence type="ECO:0000256" key="10">
    <source>
        <dbReference type="SAM" id="Phobius"/>
    </source>
</evidence>
<comment type="caution">
    <text evidence="11">The sequence shown here is derived from an EMBL/GenBank/DDBJ whole genome shotgun (WGS) entry which is preliminary data.</text>
</comment>
<proteinExistence type="predicted"/>
<evidence type="ECO:0000256" key="9">
    <source>
        <dbReference type="ARBA" id="ARBA00031636"/>
    </source>
</evidence>
<dbReference type="RefSeq" id="WP_224314381.1">
    <property type="nucleotide sequence ID" value="NZ_JAIRBM010000011.1"/>
</dbReference>
<keyword evidence="8 10" id="KW-0472">Membrane</keyword>
<evidence type="ECO:0000256" key="6">
    <source>
        <dbReference type="ARBA" id="ARBA00022989"/>
    </source>
</evidence>
<evidence type="ECO:0000256" key="5">
    <source>
        <dbReference type="ARBA" id="ARBA00022692"/>
    </source>
</evidence>
<dbReference type="InterPro" id="IPR048279">
    <property type="entry name" value="MdtK-like"/>
</dbReference>